<reference evidence="1" key="3">
    <citation type="submission" date="2020-12" db="UniProtKB">
        <authorList>
            <consortium name="EnsemblPlants"/>
        </authorList>
    </citation>
    <scope>IDENTIFICATION</scope>
</reference>
<dbReference type="Gene3D" id="2.30.30.140">
    <property type="match status" value="1"/>
</dbReference>
<dbReference type="InParanoid" id="A0A7I4EZ89"/>
<protein>
    <recommendedName>
        <fullName evidence="3">Tudor domain-containing protein</fullName>
    </recommendedName>
</protein>
<reference evidence="1 2" key="2">
    <citation type="journal article" date="2018" name="Plant J.">
        <title>The Physcomitrella patens chromosome-scale assembly reveals moss genome structure and evolution.</title>
        <authorList>
            <person name="Lang D."/>
            <person name="Ullrich K.K."/>
            <person name="Murat F."/>
            <person name="Fuchs J."/>
            <person name="Jenkins J."/>
            <person name="Haas F.B."/>
            <person name="Piednoel M."/>
            <person name="Gundlach H."/>
            <person name="Van Bel M."/>
            <person name="Meyberg R."/>
            <person name="Vives C."/>
            <person name="Morata J."/>
            <person name="Symeonidi A."/>
            <person name="Hiss M."/>
            <person name="Muchero W."/>
            <person name="Kamisugi Y."/>
            <person name="Saleh O."/>
            <person name="Blanc G."/>
            <person name="Decker E.L."/>
            <person name="van Gessel N."/>
            <person name="Grimwood J."/>
            <person name="Hayes R.D."/>
            <person name="Graham S.W."/>
            <person name="Gunter L.E."/>
            <person name="McDaniel S.F."/>
            <person name="Hoernstein S.N.W."/>
            <person name="Larsson A."/>
            <person name="Li F.W."/>
            <person name="Perroud P.F."/>
            <person name="Phillips J."/>
            <person name="Ranjan P."/>
            <person name="Rokshar D.S."/>
            <person name="Rothfels C.J."/>
            <person name="Schneider L."/>
            <person name="Shu S."/>
            <person name="Stevenson D.W."/>
            <person name="Thummler F."/>
            <person name="Tillich M."/>
            <person name="Villarreal Aguilar J.C."/>
            <person name="Widiez T."/>
            <person name="Wong G.K."/>
            <person name="Wymore A."/>
            <person name="Zhang Y."/>
            <person name="Zimmer A.D."/>
            <person name="Quatrano R.S."/>
            <person name="Mayer K.F.X."/>
            <person name="Goodstein D."/>
            <person name="Casacuberta J.M."/>
            <person name="Vandepoele K."/>
            <person name="Reski R."/>
            <person name="Cuming A.C."/>
            <person name="Tuskan G.A."/>
            <person name="Maumus F."/>
            <person name="Salse J."/>
            <person name="Schmutz J."/>
            <person name="Rensing S.A."/>
        </authorList>
    </citation>
    <scope>NUCLEOTIDE SEQUENCE [LARGE SCALE GENOMIC DNA]</scope>
    <source>
        <strain evidence="1 2">cv. Gransden 2004</strain>
    </source>
</reference>
<evidence type="ECO:0000313" key="2">
    <source>
        <dbReference type="Proteomes" id="UP000006727"/>
    </source>
</evidence>
<dbReference type="Gramene" id="Pp3c10_2270V3.1">
    <property type="protein sequence ID" value="Pp3c10_2270V3.1"/>
    <property type="gene ID" value="Pp3c10_2270"/>
</dbReference>
<dbReference type="AlphaFoldDB" id="A0A7I4EZ89"/>
<evidence type="ECO:0008006" key="3">
    <source>
        <dbReference type="Google" id="ProtNLM"/>
    </source>
</evidence>
<accession>A0A7I4EZ89</accession>
<name>A0A7I4EZ89_PHYPA</name>
<dbReference type="EnsemblPlants" id="Pp3c10_2270V3.1">
    <property type="protein sequence ID" value="Pp3c10_2270V3.1"/>
    <property type="gene ID" value="Pp3c10_2270"/>
</dbReference>
<dbReference type="EnsemblPlants" id="Pp3c10_2270V3.2">
    <property type="protein sequence ID" value="Pp3c10_2270V3.2"/>
    <property type="gene ID" value="Pp3c10_2270"/>
</dbReference>
<dbReference type="Gramene" id="Pp3c10_2270V3.2">
    <property type="protein sequence ID" value="Pp3c10_2270V3.2"/>
    <property type="gene ID" value="Pp3c10_2270"/>
</dbReference>
<dbReference type="EMBL" id="ABEU02000010">
    <property type="status" value="NOT_ANNOTATED_CDS"/>
    <property type="molecule type" value="Genomic_DNA"/>
</dbReference>
<dbReference type="Proteomes" id="UP000006727">
    <property type="component" value="Chromosome 10"/>
</dbReference>
<keyword evidence="2" id="KW-1185">Reference proteome</keyword>
<organism evidence="1 2">
    <name type="scientific">Physcomitrium patens</name>
    <name type="common">Spreading-leaved earth moss</name>
    <name type="synonym">Physcomitrella patens</name>
    <dbReference type="NCBI Taxonomy" id="3218"/>
    <lineage>
        <taxon>Eukaryota</taxon>
        <taxon>Viridiplantae</taxon>
        <taxon>Streptophyta</taxon>
        <taxon>Embryophyta</taxon>
        <taxon>Bryophyta</taxon>
        <taxon>Bryophytina</taxon>
        <taxon>Bryopsida</taxon>
        <taxon>Funariidae</taxon>
        <taxon>Funariales</taxon>
        <taxon>Funariaceae</taxon>
        <taxon>Physcomitrium</taxon>
    </lineage>
</organism>
<proteinExistence type="predicted"/>
<sequence length="199" mass="22444">MPAKSEVKRGDAISVHWPMGRTWCDGRVKTIDVDSGIYDILFNDGEGEVLNLFKEKYKVKAGGKEDELLDRVLAGERDVSKQLGRIGDILRDMWRTQRDAAQIGKVEYWQQRLRSAETCEGLVGCLEEQRNKVVVWTSAYLLFLTTNGSVASHSAGCRCIQKQFQVLHSAAAMARTLTIINDPQSNQEQTLRWKKGLSI</sequence>
<evidence type="ECO:0000313" key="1">
    <source>
        <dbReference type="EnsemblPlants" id="Pp3c10_2270V3.1"/>
    </source>
</evidence>
<reference evidence="1 2" key="1">
    <citation type="journal article" date="2008" name="Science">
        <title>The Physcomitrella genome reveals evolutionary insights into the conquest of land by plants.</title>
        <authorList>
            <person name="Rensing S."/>
            <person name="Lang D."/>
            <person name="Zimmer A."/>
            <person name="Terry A."/>
            <person name="Salamov A."/>
            <person name="Shapiro H."/>
            <person name="Nishiyama T."/>
            <person name="Perroud P.-F."/>
            <person name="Lindquist E."/>
            <person name="Kamisugi Y."/>
            <person name="Tanahashi T."/>
            <person name="Sakakibara K."/>
            <person name="Fujita T."/>
            <person name="Oishi K."/>
            <person name="Shin-I T."/>
            <person name="Kuroki Y."/>
            <person name="Toyoda A."/>
            <person name="Suzuki Y."/>
            <person name="Hashimoto A."/>
            <person name="Yamaguchi K."/>
            <person name="Sugano A."/>
            <person name="Kohara Y."/>
            <person name="Fujiyama A."/>
            <person name="Anterola A."/>
            <person name="Aoki S."/>
            <person name="Ashton N."/>
            <person name="Barbazuk W.B."/>
            <person name="Barker E."/>
            <person name="Bennetzen J."/>
            <person name="Bezanilla M."/>
            <person name="Blankenship R."/>
            <person name="Cho S.H."/>
            <person name="Dutcher S."/>
            <person name="Estelle M."/>
            <person name="Fawcett J.A."/>
            <person name="Gundlach H."/>
            <person name="Hanada K."/>
            <person name="Heyl A."/>
            <person name="Hicks K.A."/>
            <person name="Hugh J."/>
            <person name="Lohr M."/>
            <person name="Mayer K."/>
            <person name="Melkozernov A."/>
            <person name="Murata T."/>
            <person name="Nelson D."/>
            <person name="Pils B."/>
            <person name="Prigge M."/>
            <person name="Reiss B."/>
            <person name="Renner T."/>
            <person name="Rombauts S."/>
            <person name="Rushton P."/>
            <person name="Sanderfoot A."/>
            <person name="Schween G."/>
            <person name="Shiu S.-H."/>
            <person name="Stueber K."/>
            <person name="Theodoulou F.L."/>
            <person name="Tu H."/>
            <person name="Van de Peer Y."/>
            <person name="Verrier P.J."/>
            <person name="Waters E."/>
            <person name="Wood A."/>
            <person name="Yang L."/>
            <person name="Cove D."/>
            <person name="Cuming A."/>
            <person name="Hasebe M."/>
            <person name="Lucas S."/>
            <person name="Mishler D.B."/>
            <person name="Reski R."/>
            <person name="Grigoriev I."/>
            <person name="Quatrano R.S."/>
            <person name="Boore J.L."/>
        </authorList>
    </citation>
    <scope>NUCLEOTIDE SEQUENCE [LARGE SCALE GENOMIC DNA]</scope>
    <source>
        <strain evidence="1 2">cv. Gransden 2004</strain>
    </source>
</reference>